<gene>
    <name evidence="3" type="ORF">BOTCAL_0060g00080</name>
</gene>
<organism evidence="3 4">
    <name type="scientific">Botryotinia calthae</name>
    <dbReference type="NCBI Taxonomy" id="38488"/>
    <lineage>
        <taxon>Eukaryota</taxon>
        <taxon>Fungi</taxon>
        <taxon>Dikarya</taxon>
        <taxon>Ascomycota</taxon>
        <taxon>Pezizomycotina</taxon>
        <taxon>Leotiomycetes</taxon>
        <taxon>Helotiales</taxon>
        <taxon>Sclerotiniaceae</taxon>
        <taxon>Botryotinia</taxon>
    </lineage>
</organism>
<feature type="compositionally biased region" description="Basic and acidic residues" evidence="1">
    <location>
        <begin position="367"/>
        <end position="394"/>
    </location>
</feature>
<dbReference type="InterPro" id="IPR029058">
    <property type="entry name" value="AB_hydrolase_fold"/>
</dbReference>
<dbReference type="PANTHER" id="PTHR47842:SF1">
    <property type="entry name" value="DUF676 DOMAIN-CONTAINING PROTEIN"/>
    <property type="match status" value="1"/>
</dbReference>
<feature type="compositionally biased region" description="Basic and acidic residues" evidence="1">
    <location>
        <begin position="410"/>
        <end position="446"/>
    </location>
</feature>
<accession>A0A4Y8DA27</accession>
<proteinExistence type="predicted"/>
<name>A0A4Y8DA27_9HELO</name>
<dbReference type="STRING" id="38488.A0A4Y8DA27"/>
<feature type="compositionally biased region" description="Basic and acidic residues" evidence="1">
    <location>
        <begin position="508"/>
        <end position="527"/>
    </location>
</feature>
<dbReference type="Proteomes" id="UP000297299">
    <property type="component" value="Unassembled WGS sequence"/>
</dbReference>
<comment type="caution">
    <text evidence="3">The sequence shown here is derived from an EMBL/GenBank/DDBJ whole genome shotgun (WGS) entry which is preliminary data.</text>
</comment>
<reference evidence="3 4" key="1">
    <citation type="submission" date="2017-11" db="EMBL/GenBank/DDBJ databases">
        <title>Comparative genomics of Botrytis spp.</title>
        <authorList>
            <person name="Valero-Jimenez C.A."/>
            <person name="Tapia P."/>
            <person name="Veloso J."/>
            <person name="Silva-Moreno E."/>
            <person name="Staats M."/>
            <person name="Valdes J.H."/>
            <person name="Van Kan J.A.L."/>
        </authorList>
    </citation>
    <scope>NUCLEOTIDE SEQUENCE [LARGE SCALE GENOMIC DNA]</scope>
    <source>
        <strain evidence="3 4">MUCL2830</strain>
    </source>
</reference>
<dbReference type="Gene3D" id="3.40.50.1820">
    <property type="entry name" value="alpha/beta hydrolase"/>
    <property type="match status" value="1"/>
</dbReference>
<feature type="region of interest" description="Disordered" evidence="1">
    <location>
        <begin position="365"/>
        <end position="527"/>
    </location>
</feature>
<keyword evidence="4" id="KW-1185">Reference proteome</keyword>
<dbReference type="AlphaFoldDB" id="A0A4Y8DA27"/>
<dbReference type="SUPFAM" id="SSF53474">
    <property type="entry name" value="alpha/beta-Hydrolases"/>
    <property type="match status" value="1"/>
</dbReference>
<evidence type="ECO:0000256" key="1">
    <source>
        <dbReference type="SAM" id="MobiDB-lite"/>
    </source>
</evidence>
<protein>
    <recommendedName>
        <fullName evidence="2">AB hydrolase-1 domain-containing protein</fullName>
    </recommendedName>
</protein>
<sequence>MKKTILLCFIHGFKGGDDTFGSFPEHLRALVSHGLPKVKVRAITYPQYETRGDLGECVSRFRDWLQEKVIDIEVQNGTPSPTVDPSVRTILIGHSMGGIVAADTALSVTSDKVIDSKETTDAINAFMFPYIQGVLAFDTPYLGISPGVVAHGAEGHYNAATSAFAQVSSLAGAIWGEKEVDKTVEEKKPVAALPAPPPAEASAWKKWGTLAMYAGAAGAIAAGGAAAYFKKDQIQEGWSWVGSHLEFVGCLMKGEELKKRVAGMVTLEKELEVGWANLYTRLGKEAVSKADGSLVGSVIGNQRTFCNLPKTSAKEFFREAINDKAADETSAHMTMFFPKDNPGYYTLSEDAKKLIVEWSTNEWYESSTRERTTSTREYSDSIRERSASTRERSTSIRKHSIGTRESSASTKERPANTRERSTSTREHPESTRERSTSTKERSESTRKRSIGTKESSASTKERPASTRERSTSTREHSESTRKHSIGTRESSTSTRERPLVIRKPSTNTKERSTITRERSTKVEHELR</sequence>
<dbReference type="Pfam" id="PF12697">
    <property type="entry name" value="Abhydrolase_6"/>
    <property type="match status" value="1"/>
</dbReference>
<dbReference type="EMBL" id="PHWZ01000060">
    <property type="protein sequence ID" value="TEY76297.1"/>
    <property type="molecule type" value="Genomic_DNA"/>
</dbReference>
<evidence type="ECO:0000313" key="3">
    <source>
        <dbReference type="EMBL" id="TEY76297.1"/>
    </source>
</evidence>
<evidence type="ECO:0000259" key="2">
    <source>
        <dbReference type="Pfam" id="PF12697"/>
    </source>
</evidence>
<feature type="compositionally biased region" description="Basic and acidic residues" evidence="1">
    <location>
        <begin position="459"/>
        <end position="481"/>
    </location>
</feature>
<feature type="domain" description="AB hydrolase-1" evidence="2">
    <location>
        <begin position="9"/>
        <end position="188"/>
    </location>
</feature>
<dbReference type="OrthoDB" id="442243at2759"/>
<dbReference type="InterPro" id="IPR000073">
    <property type="entry name" value="AB_hydrolase_1"/>
</dbReference>
<evidence type="ECO:0000313" key="4">
    <source>
        <dbReference type="Proteomes" id="UP000297299"/>
    </source>
</evidence>
<dbReference type="PANTHER" id="PTHR47842">
    <property type="entry name" value="EXPRESSED PROTEIN"/>
    <property type="match status" value="1"/>
</dbReference>